<dbReference type="Pfam" id="PF14258">
    <property type="entry name" value="DUF4350"/>
    <property type="match status" value="1"/>
</dbReference>
<keyword evidence="3" id="KW-1185">Reference proteome</keyword>
<sequence length="378" mass="38965">MRRWAPWVVLVLAAGLVAALLAGTRSGERLAPDNPGREGGQALARVLQSQGVTVRTVLGTAALPEQVAPGTTVLVTGTAYLTPEAGAQLLDRTREADRLVVLVPGPQEDLGTALGLDVRTTWPTGARLTGACADPRVRDGDEVVAWDVQLDSTATSGAVACFPPSPGHNVGGARAGALLTFPATTDHAEVSLVGFSSALTNGRVTEAAHAALGLRLLGASPELLWVTPQPGDAGQGAPQGLWDVLPRSATPAVVLLGAAVLALALWQGRRLGPVVVEPLPAVVHAAQTTRSRGRLYRQAGDRPHALAALQAGARHRAAARLGLSPAADPGALVDAVATATGRPRDQASRLLTDPSATDDTDFVTTARELRSLEEGLHR</sequence>
<dbReference type="RefSeq" id="WP_188430166.1">
    <property type="nucleotide sequence ID" value="NZ_BAABKH010000001.1"/>
</dbReference>
<dbReference type="EMBL" id="BMEM01000002">
    <property type="protein sequence ID" value="GGF51359.1"/>
    <property type="molecule type" value="Genomic_DNA"/>
</dbReference>
<protein>
    <recommendedName>
        <fullName evidence="1">DUF4350 domain-containing protein</fullName>
    </recommendedName>
</protein>
<feature type="domain" description="DUF4350" evidence="1">
    <location>
        <begin position="32"/>
        <end position="217"/>
    </location>
</feature>
<evidence type="ECO:0000259" key="1">
    <source>
        <dbReference type="Pfam" id="PF14258"/>
    </source>
</evidence>
<proteinExistence type="predicted"/>
<gene>
    <name evidence="2" type="ORF">GCM10011366_19020</name>
</gene>
<comment type="caution">
    <text evidence="2">The sequence shown here is derived from an EMBL/GenBank/DDBJ whole genome shotgun (WGS) entry which is preliminary data.</text>
</comment>
<dbReference type="InterPro" id="IPR025646">
    <property type="entry name" value="DUF4350"/>
</dbReference>
<dbReference type="Proteomes" id="UP000605670">
    <property type="component" value="Unassembled WGS sequence"/>
</dbReference>
<name>A0A917BNY7_9MICO</name>
<reference evidence="2" key="1">
    <citation type="journal article" date="2014" name="Int. J. Syst. Evol. Microbiol.">
        <title>Complete genome sequence of Corynebacterium casei LMG S-19264T (=DSM 44701T), isolated from a smear-ripened cheese.</title>
        <authorList>
            <consortium name="US DOE Joint Genome Institute (JGI-PGF)"/>
            <person name="Walter F."/>
            <person name="Albersmeier A."/>
            <person name="Kalinowski J."/>
            <person name="Ruckert C."/>
        </authorList>
    </citation>
    <scope>NUCLEOTIDE SEQUENCE</scope>
    <source>
        <strain evidence="2">CGMCC 1.12160</strain>
    </source>
</reference>
<reference evidence="2" key="2">
    <citation type="submission" date="2020-09" db="EMBL/GenBank/DDBJ databases">
        <authorList>
            <person name="Sun Q."/>
            <person name="Zhou Y."/>
        </authorList>
    </citation>
    <scope>NUCLEOTIDE SEQUENCE</scope>
    <source>
        <strain evidence="2">CGMCC 1.12160</strain>
    </source>
</reference>
<evidence type="ECO:0000313" key="2">
    <source>
        <dbReference type="EMBL" id="GGF51359.1"/>
    </source>
</evidence>
<dbReference type="AlphaFoldDB" id="A0A917BNY7"/>
<accession>A0A917BNY7</accession>
<organism evidence="2 3">
    <name type="scientific">Ornithinimicrobium tianjinense</name>
    <dbReference type="NCBI Taxonomy" id="1195761"/>
    <lineage>
        <taxon>Bacteria</taxon>
        <taxon>Bacillati</taxon>
        <taxon>Actinomycetota</taxon>
        <taxon>Actinomycetes</taxon>
        <taxon>Micrococcales</taxon>
        <taxon>Ornithinimicrobiaceae</taxon>
        <taxon>Ornithinimicrobium</taxon>
    </lineage>
</organism>
<evidence type="ECO:0000313" key="3">
    <source>
        <dbReference type="Proteomes" id="UP000605670"/>
    </source>
</evidence>